<dbReference type="AlphaFoldDB" id="A0A835DLZ9"/>
<dbReference type="InterPro" id="IPR039495">
    <property type="entry name" value="TAF1A"/>
</dbReference>
<keyword evidence="2" id="KW-0812">Transmembrane</keyword>
<evidence type="ECO:0000313" key="4">
    <source>
        <dbReference type="Proteomes" id="UP000655225"/>
    </source>
</evidence>
<dbReference type="OrthoDB" id="1899337at2759"/>
<dbReference type="PANTHER" id="PTHR36720">
    <property type="entry name" value="TAF RNA POLYMERASE I SUBUNIT A"/>
    <property type="match status" value="1"/>
</dbReference>
<dbReference type="Proteomes" id="UP000655225">
    <property type="component" value="Unassembled WGS sequence"/>
</dbReference>
<keyword evidence="2" id="KW-1133">Transmembrane helix</keyword>
<gene>
    <name evidence="3" type="ORF">HHK36_005064</name>
</gene>
<evidence type="ECO:0000256" key="2">
    <source>
        <dbReference type="SAM" id="Phobius"/>
    </source>
</evidence>
<protein>
    <submittedName>
        <fullName evidence="3">Uncharacterized protein</fullName>
    </submittedName>
</protein>
<feature type="region of interest" description="Disordered" evidence="1">
    <location>
        <begin position="210"/>
        <end position="234"/>
    </location>
</feature>
<sequence>MPENYSMGIKDGTNKVSDKRRVKKRVNDCHNPAHGIPIKRVCLSLFKPSYTPGLNNVRTEHRGRLRRLLNKLVRQHNWKEASGILSVLLKGTCNENSPVNNRRKYWVTMELLKQMERNHINPAKIKHIYEIWMRKIGSMKNWPVKDRCVVQLEFILFCLTQGNIEEAHQASICLMQEPELGGDPISNMMVGLTFYQLWYSAIPKEMKLRNSDTSDTRMPSEMYGTRSNSPAENSDGHNAVGIHEVNFPIRCDSDTSVGDYEEICENNNGDIHKEQSHQDFQPKGFYMQDAVQLLPHSDGKLEDSIYLHREMLNGYYTNAVKHLRLALYSTPPLLEALLPLIQLLLIGDQVKEALKELKKLCHNSNAPLPFRLMASLLECFDNKHCNILSACYEDILKKDPVCSHSLASLIAMHKNGDYSLESLLEMIALHLDATYAACSIWGELASCFLRLSQYEEDRMSICGNENENGCKQWYSVRSTMIPRALTEGISRKSWRLRCRWWATRHFSEDTHKSEMEAGELQLLTFKASCASHLYGPEFEYVVNVHTCLKKEENKDRDQGCWNCGVASEAKAIFQISDLHEPSRKIWKASSSFPTRLNCFFGVVATIMWLLALLTHFSIISWKIHIETSIFQH</sequence>
<dbReference type="Pfam" id="PF14929">
    <property type="entry name" value="TAF1_subA"/>
    <property type="match status" value="1"/>
</dbReference>
<name>A0A835DLZ9_TETSI</name>
<dbReference type="PANTHER" id="PTHR36720:SF1">
    <property type="entry name" value="TAF RNA POLYMERASE I SUBUNIT A"/>
    <property type="match status" value="1"/>
</dbReference>
<evidence type="ECO:0000256" key="1">
    <source>
        <dbReference type="SAM" id="MobiDB-lite"/>
    </source>
</evidence>
<feature type="transmembrane region" description="Helical" evidence="2">
    <location>
        <begin position="599"/>
        <end position="621"/>
    </location>
</feature>
<accession>A0A835DLZ9</accession>
<reference evidence="3 4" key="1">
    <citation type="submission" date="2020-04" db="EMBL/GenBank/DDBJ databases">
        <title>Plant Genome Project.</title>
        <authorList>
            <person name="Zhang R.-G."/>
        </authorList>
    </citation>
    <scope>NUCLEOTIDE SEQUENCE [LARGE SCALE GENOMIC DNA]</scope>
    <source>
        <strain evidence="3">YNK0</strain>
        <tissue evidence="3">Leaf</tissue>
    </source>
</reference>
<keyword evidence="4" id="KW-1185">Reference proteome</keyword>
<keyword evidence="2" id="KW-0472">Membrane</keyword>
<dbReference type="OMA" id="ASVGNCE"/>
<evidence type="ECO:0000313" key="3">
    <source>
        <dbReference type="EMBL" id="KAF8408993.1"/>
    </source>
</evidence>
<dbReference type="GO" id="GO:0006360">
    <property type="term" value="P:transcription by RNA polymerase I"/>
    <property type="evidence" value="ECO:0007669"/>
    <property type="project" value="InterPro"/>
</dbReference>
<dbReference type="EMBL" id="JABCRI010000003">
    <property type="protein sequence ID" value="KAF8408993.1"/>
    <property type="molecule type" value="Genomic_DNA"/>
</dbReference>
<organism evidence="3 4">
    <name type="scientific">Tetracentron sinense</name>
    <name type="common">Spur-leaf</name>
    <dbReference type="NCBI Taxonomy" id="13715"/>
    <lineage>
        <taxon>Eukaryota</taxon>
        <taxon>Viridiplantae</taxon>
        <taxon>Streptophyta</taxon>
        <taxon>Embryophyta</taxon>
        <taxon>Tracheophyta</taxon>
        <taxon>Spermatophyta</taxon>
        <taxon>Magnoliopsida</taxon>
        <taxon>Trochodendrales</taxon>
        <taxon>Trochodendraceae</taxon>
        <taxon>Tetracentron</taxon>
    </lineage>
</organism>
<comment type="caution">
    <text evidence="3">The sequence shown here is derived from an EMBL/GenBank/DDBJ whole genome shotgun (WGS) entry which is preliminary data.</text>
</comment>
<dbReference type="GO" id="GO:0000120">
    <property type="term" value="C:RNA polymerase I transcription regulator complex"/>
    <property type="evidence" value="ECO:0007669"/>
    <property type="project" value="InterPro"/>
</dbReference>
<proteinExistence type="predicted"/>